<name>A0AAD1Y6U1_EUPCR</name>
<comment type="caution">
    <text evidence="2">The sequence shown here is derived from an EMBL/GenBank/DDBJ whole genome shotgun (WGS) entry which is preliminary data.</text>
</comment>
<proteinExistence type="predicted"/>
<gene>
    <name evidence="2" type="ORF">ECRASSUSDP1_LOCUS27310</name>
</gene>
<evidence type="ECO:0000313" key="3">
    <source>
        <dbReference type="Proteomes" id="UP001295684"/>
    </source>
</evidence>
<organism evidence="2 3">
    <name type="scientific">Euplotes crassus</name>
    <dbReference type="NCBI Taxonomy" id="5936"/>
    <lineage>
        <taxon>Eukaryota</taxon>
        <taxon>Sar</taxon>
        <taxon>Alveolata</taxon>
        <taxon>Ciliophora</taxon>
        <taxon>Intramacronucleata</taxon>
        <taxon>Spirotrichea</taxon>
        <taxon>Hypotrichia</taxon>
        <taxon>Euplotida</taxon>
        <taxon>Euplotidae</taxon>
        <taxon>Moneuplotes</taxon>
    </lineage>
</organism>
<dbReference type="SUPFAM" id="SSF48403">
    <property type="entry name" value="Ankyrin repeat"/>
    <property type="match status" value="1"/>
</dbReference>
<evidence type="ECO:0000313" key="2">
    <source>
        <dbReference type="EMBL" id="CAI2385728.1"/>
    </source>
</evidence>
<accession>A0AAD1Y6U1</accession>
<dbReference type="EMBL" id="CAMPGE010028177">
    <property type="protein sequence ID" value="CAI2385728.1"/>
    <property type="molecule type" value="Genomic_DNA"/>
</dbReference>
<reference evidence="2" key="1">
    <citation type="submission" date="2023-07" db="EMBL/GenBank/DDBJ databases">
        <authorList>
            <consortium name="AG Swart"/>
            <person name="Singh M."/>
            <person name="Singh A."/>
            <person name="Seah K."/>
            <person name="Emmerich C."/>
        </authorList>
    </citation>
    <scope>NUCLEOTIDE SEQUENCE</scope>
    <source>
        <strain evidence="2">DP1</strain>
    </source>
</reference>
<feature type="region of interest" description="Disordered" evidence="1">
    <location>
        <begin position="1121"/>
        <end position="1140"/>
    </location>
</feature>
<sequence>METFYDPSDKNMDLLKDPSVTKSVKKDIIMTTLHKNKPQFYLLRPILHHNYYYYCVKLFTDAGDEELFQEITTEVCKDILANPLVFDQYGNRVDLFANTFLSQQIINESPFNVLAQQGKFDFIDILLEVIKKAGLNTRLDVKTTDNYNKTILDHAVEQKKVSLIRMIAEKHAEDFNFDLDKVSRNGKSIQIILDNKYSPLVKHMIDDDFRAFEEYFESALEGKEEELPEEDRFDTLGFSFVHSLCLLKDNLYLDLILHHWDESPDKVRKTLFITDINTEMNRIHKATGLTPILSILTNGDTEMVEYLFEKIFVNRIVNVDIALKDQKNHNILHLLFLNPRLTLATKLDILNKYMAVLSESVLHNHKDVQPSNLYNQLDSDGLSPLTTFICHLSNSTQNNATEKLVLDFMVERTSFQETIFKVRKGALVHPFIPCIQLNLQDVYDKLLESMPELESTVFFCDYTTGRTTLEYAFLTKNTFFIEKITESLGEVNSFIVHENRITLFDILERIFNQLVEEKVIQGDEDSKDSENQLLSHYRSLANKIYSETKNRSGADAYKVLQKLKINTPELLKDQNDQSEYAKVKAKKLHQHLLDQGYICDYVSLFHLSYRNNNFVTFPLISSIKNDLWVEISKINVKKSSMWVNVVGVPTNKQGKDLFLTKHKDIFSIILAKIVNKQLFQSETYKNSYASEDEEKKLKEDDFISMIDELLATDHQISKAISMFDSKQFFTDLYDTVNEHLEWTVQNAAFDILIDTFVQAKKKPELNEFMCVVSNRLAATKEKDFAQLFDSFTDMLVQGKHLLNFDGEHSVESYQKNILSSAVFWGCFKSLEKYQAILEKSIVEYFFGAVIPQYKNALKAQEEKGGKNPNDYDSFMNAPDKMPAERIHEILKNFGFKSGKLIEIAQDPEVITSVLMNFLKLGGYSHLNVELGDLKKDTSKAKDLVKALKYLHNNKRFAKKRGIKYSCFWELCKRPELNDITLDLIYEESLSLISNIKDYYDLPWVEAMRRDNFPVILKYLEHFDFRCKKKRAIQNAEYLGDPIKGFYQSGKGFENMRDAFFRRPWVTPEGNDTVKQECMKFLMYFANQKEHIDEIEFKEDIFLEMTNESDDMLLRIMENPEGKDKDTAKDANNEEGEGEYGYDLESFDDPRSYFYFYYSYPITKGQIGKDIPKFNLLFYYQMYLPDMLIDKLTLDEIKKLNSAGFVIGKYSYQCWNLKWMKDKKYAPNLQVKDIDEIFVDRYGGDRVEGYATSSAFQYAMSIYIQNKAGINEEVIEYLLKLLLAQKEATLIMPKTIFLLLKGFPSNHKLVDLALPTMKDIENYVFFKTDCKPVPEPAPKLSSAYGIFYPDKVRCELWKTIPYFLLTKEDVFDAFITEVQKNMKTSIDKIKANEGTISDLENQTDILIKLFRTSFNLASPKKDLMISMAFSDAEVTHIQREIVKTVSMTENKEIFKEKFNIDVYDPSNISSVAFCFNKLTSELHANAKKEASGA</sequence>
<evidence type="ECO:0000256" key="1">
    <source>
        <dbReference type="SAM" id="MobiDB-lite"/>
    </source>
</evidence>
<feature type="compositionally biased region" description="Basic and acidic residues" evidence="1">
    <location>
        <begin position="1121"/>
        <end position="1131"/>
    </location>
</feature>
<dbReference type="Gene3D" id="1.25.40.20">
    <property type="entry name" value="Ankyrin repeat-containing domain"/>
    <property type="match status" value="1"/>
</dbReference>
<keyword evidence="3" id="KW-1185">Reference proteome</keyword>
<dbReference type="InterPro" id="IPR036770">
    <property type="entry name" value="Ankyrin_rpt-contain_sf"/>
</dbReference>
<dbReference type="Proteomes" id="UP001295684">
    <property type="component" value="Unassembled WGS sequence"/>
</dbReference>
<protein>
    <submittedName>
        <fullName evidence="2">Uncharacterized protein</fullName>
    </submittedName>
</protein>